<dbReference type="PROSITE" id="PS00022">
    <property type="entry name" value="EGF_1"/>
    <property type="match status" value="4"/>
</dbReference>
<keyword evidence="3 9" id="KW-1133">Transmembrane helix</keyword>
<evidence type="ECO:0000256" key="7">
    <source>
        <dbReference type="PROSITE-ProRule" id="PRU00124"/>
    </source>
</evidence>
<dbReference type="OrthoDB" id="10072370at2759"/>
<comment type="subcellular location">
    <subcellularLocation>
        <location evidence="1">Membrane</location>
    </subcellularLocation>
</comment>
<keyword evidence="15" id="KW-1185">Reference proteome</keyword>
<feature type="transmembrane region" description="Helical" evidence="9">
    <location>
        <begin position="1285"/>
        <end position="1302"/>
    </location>
</feature>
<dbReference type="GO" id="GO:0005112">
    <property type="term" value="F:Notch binding"/>
    <property type="evidence" value="ECO:0007669"/>
    <property type="project" value="TreeGrafter"/>
</dbReference>
<evidence type="ECO:0000259" key="11">
    <source>
        <dbReference type="PROSITE" id="PS50026"/>
    </source>
</evidence>
<evidence type="ECO:0000256" key="1">
    <source>
        <dbReference type="ARBA" id="ARBA00004370"/>
    </source>
</evidence>
<feature type="transmembrane region" description="Helical" evidence="9">
    <location>
        <begin position="1384"/>
        <end position="1406"/>
    </location>
</feature>
<evidence type="ECO:0000313" key="14">
    <source>
        <dbReference type="EMBL" id="CAF1249593.1"/>
    </source>
</evidence>
<proteinExistence type="predicted"/>
<feature type="region of interest" description="Disordered" evidence="8">
    <location>
        <begin position="1569"/>
        <end position="1706"/>
    </location>
</feature>
<feature type="compositionally biased region" description="Polar residues" evidence="8">
    <location>
        <begin position="1633"/>
        <end position="1703"/>
    </location>
</feature>
<dbReference type="Proteomes" id="UP000663877">
    <property type="component" value="Unassembled WGS sequence"/>
</dbReference>
<dbReference type="PROSITE" id="PS50068">
    <property type="entry name" value="LDLRA_2"/>
    <property type="match status" value="1"/>
</dbReference>
<keyword evidence="6" id="KW-0245">EGF-like domain</keyword>
<keyword evidence="5 6" id="KW-1015">Disulfide bond</keyword>
<feature type="compositionally biased region" description="Polar residues" evidence="8">
    <location>
        <begin position="1606"/>
        <end position="1623"/>
    </location>
</feature>
<evidence type="ECO:0000256" key="9">
    <source>
        <dbReference type="SAM" id="Phobius"/>
    </source>
</evidence>
<feature type="transmembrane region" description="Helical" evidence="9">
    <location>
        <begin position="1435"/>
        <end position="1455"/>
    </location>
</feature>
<evidence type="ECO:0000256" key="4">
    <source>
        <dbReference type="ARBA" id="ARBA00023136"/>
    </source>
</evidence>
<feature type="signal peptide" evidence="10">
    <location>
        <begin position="1"/>
        <end position="17"/>
    </location>
</feature>
<protein>
    <submittedName>
        <fullName evidence="13">Uncharacterized protein</fullName>
    </submittedName>
</protein>
<evidence type="ECO:0000259" key="12">
    <source>
        <dbReference type="PROSITE" id="PS50262"/>
    </source>
</evidence>
<gene>
    <name evidence="14" type="ORF">BJG266_LOCUS29510</name>
    <name evidence="13" type="ORF">QVE165_LOCUS26657</name>
</gene>
<feature type="chain" id="PRO_5036226436" evidence="10">
    <location>
        <begin position="18"/>
        <end position="1863"/>
    </location>
</feature>
<evidence type="ECO:0000256" key="10">
    <source>
        <dbReference type="SAM" id="SignalP"/>
    </source>
</evidence>
<evidence type="ECO:0000256" key="8">
    <source>
        <dbReference type="SAM" id="MobiDB-lite"/>
    </source>
</evidence>
<feature type="domain" description="EGF-like" evidence="11">
    <location>
        <begin position="949"/>
        <end position="990"/>
    </location>
</feature>
<dbReference type="CDD" id="cd00112">
    <property type="entry name" value="LDLa"/>
    <property type="match status" value="1"/>
</dbReference>
<keyword evidence="4 9" id="KW-0472">Membrane</keyword>
<dbReference type="InterPro" id="IPR000742">
    <property type="entry name" value="EGF"/>
</dbReference>
<dbReference type="Gene3D" id="2.10.25.10">
    <property type="entry name" value="Laminin"/>
    <property type="match status" value="1"/>
</dbReference>
<evidence type="ECO:0000256" key="3">
    <source>
        <dbReference type="ARBA" id="ARBA00022989"/>
    </source>
</evidence>
<dbReference type="SMART" id="SM00192">
    <property type="entry name" value="LDLa"/>
    <property type="match status" value="3"/>
</dbReference>
<dbReference type="CDD" id="cd00637">
    <property type="entry name" value="7tm_classA_rhodopsin-like"/>
    <property type="match status" value="1"/>
</dbReference>
<comment type="caution">
    <text evidence="13">The sequence shown here is derived from an EMBL/GenBank/DDBJ whole genome shotgun (WGS) entry which is preliminary data.</text>
</comment>
<feature type="domain" description="G-protein coupled receptors family 1 profile" evidence="12">
    <location>
        <begin position="1229"/>
        <end position="1457"/>
    </location>
</feature>
<organism evidence="13 15">
    <name type="scientific">Adineta steineri</name>
    <dbReference type="NCBI Taxonomy" id="433720"/>
    <lineage>
        <taxon>Eukaryota</taxon>
        <taxon>Metazoa</taxon>
        <taxon>Spiralia</taxon>
        <taxon>Gnathifera</taxon>
        <taxon>Rotifera</taxon>
        <taxon>Eurotatoria</taxon>
        <taxon>Bdelloidea</taxon>
        <taxon>Adinetida</taxon>
        <taxon>Adinetidae</taxon>
        <taxon>Adineta</taxon>
    </lineage>
</organism>
<feature type="disulfide bond" evidence="7">
    <location>
        <begin position="557"/>
        <end position="572"/>
    </location>
</feature>
<dbReference type="InterPro" id="IPR050906">
    <property type="entry name" value="Notch_signaling"/>
</dbReference>
<dbReference type="PROSITE" id="PS50026">
    <property type="entry name" value="EGF_3"/>
    <property type="match status" value="1"/>
</dbReference>
<feature type="disulfide bond" evidence="6">
    <location>
        <begin position="980"/>
        <end position="989"/>
    </location>
</feature>
<dbReference type="PROSITE" id="PS50262">
    <property type="entry name" value="G_PROTEIN_RECEP_F1_2"/>
    <property type="match status" value="1"/>
</dbReference>
<dbReference type="GO" id="GO:0016020">
    <property type="term" value="C:membrane"/>
    <property type="evidence" value="ECO:0007669"/>
    <property type="project" value="UniProtKB-SubCell"/>
</dbReference>
<dbReference type="EMBL" id="CAJNOM010000199">
    <property type="protein sequence ID" value="CAF1216519.1"/>
    <property type="molecule type" value="Genomic_DNA"/>
</dbReference>
<feature type="disulfide bond" evidence="7">
    <location>
        <begin position="545"/>
        <end position="563"/>
    </location>
</feature>
<evidence type="ECO:0000313" key="15">
    <source>
        <dbReference type="Proteomes" id="UP000663832"/>
    </source>
</evidence>
<keyword evidence="10" id="KW-0732">Signal</keyword>
<feature type="transmembrane region" description="Helical" evidence="9">
    <location>
        <begin position="1215"/>
        <end position="1238"/>
    </location>
</feature>
<accession>A0A814XHF9</accession>
<dbReference type="SUPFAM" id="SSF81321">
    <property type="entry name" value="Family A G protein-coupled receptor-like"/>
    <property type="match status" value="1"/>
</dbReference>
<dbReference type="Proteomes" id="UP000663832">
    <property type="component" value="Unassembled WGS sequence"/>
</dbReference>
<name>A0A814XHF9_9BILA</name>
<sequence>MLRFLYIMFFSLWTSNGLQSPLYDTDPFGFDCLHYFSSKSSFPGIVKHCIRPNKDKNLTTVNPFFNISDEYFTFNELYHLNITSHEVLLWSSSIDVAEKYQYYLDRPAQSNLSNETFFNCTGPWFGSRCQYSLGINEDVSVRNPCEMTSTDNMFRQTCYILLECNRGGPSICLDWREICNSRIDCLNNGIDEIGCFNLEMNECNENEYRCRNGLCIPKIFLEMIFVEAQCFDGSDEIVKTNRLLKANYRPHLFECQEYVCRPDEGQFTCGDGQCVEDFGQCQNNRHLALIQSISIQGNLSYSCWIIMVCLSKITNKIENVTCDQLLMQSSEIIEEFKNCTFPLEFPVIPVLFGHVRFLYEPKEIDNINLTLALKPDYICYDEQLCDFLTPTFPYKNLNCRYGNETGFDLNVELTTWKSVIDSVRPYFIGCVTQRYQNISSHYSSLYHCKNSSKYISKYRIVDGIPDCFLKDDEEAFELSCLLNQTLRFQCPNEKQCHSPLISPDICSRPIEINYEKILFYRICDRIADMPLMLINGQNHSDETHCEDWQCNNIYTRCDGFRNCLDGEDEENCTESITLTHFFFCTSPQNYTQMCLPAGQVINETVDCFGALSNEFQYFQTNKFHCSNHTKCEEDDQNPCNENQKCLPYDNYEFCLDRLQLCNGYNFDNFINMRGISCRIINTAYKDFLLDTALVYPILQTTPIYPIKNQITDEKIDLPINNTIQSNVCNYGLHMYHRLGVGNYRSLCFCPPNYYGDQCQYQNQRVSLTIVLATVHQPIVYAIIVTLMEDDNATQEIHSYHQFTYESKTFCGQTVDVYLLYTTRDKNNSKKYSIRIDTFDKSSMTHLLSWHLTIPFIFLPVNRLSAFLTIPISRSFNFNHCNLQCYKGTCMKYHNEERFFCQCYSGCSGAQCHIPIDCSMCAPNSVCIGSIQNRSICVCPQNRFGSFCRLELMCPVGFCKNNGRCVVLDERMIDESYVCFCSEQFHGSRCQYVNHKIEISLKNIEIPSHLLVYIYEEISFEQSIPTFITLKKMAMFQNQIILYSQRTVEMILVKIGARYYLAVLQKLEQPNITTSINPAQRCASVDEVLNTKLVSLPRIQRLKSYHIPCQRDFNLQCFVDEFYMCLCTEEHHSNCFLLDQQLSFICDDNVYCENGGTCLQDQPICFYSILCVCKDCFFGDRCQFYAKGIGLTLDDLLRYEIRPNSTLNDQSLVVKLSATFIMIIFLIGLINGFLSYLVFHNRDSRKVGSGIYLRLSSIISILIVTMLIIKFWFVTYTYMNPLINRNILRIGCLVLEPLLRLFLNMSNWLNTCVAIERAISVLQGINFNKKRSRCIARWVCCLLPFIILGSMCYELISRDVFDDHEERRVWCVLQYSQSVERYTTIIQYFHFVVPCAINLSSALYIIINIARQRTTTRTKFNYRQQLVNQINEHKQLIISSILLAVLLFPRFLISLLSTCVKASRNPCDYDQTPLKHYSDRIRQIIIECLSIDPLRRPDICCVAQLCTEQMMLYTDRSCTIIQTLEKRLRQQDHQRELDLIKQQSQLQQQSNYHQRCLSCSSTKESLVSNSGGIPDVSFDGTEGQLDTLKPDTFTAVSDFETPDTSKELINSNTPQPPSGSTRPNTIRRPIARVSSEQSLNTIETSLYQARSPESSNISFESGYDSNNIAQPTHPSLSSSNTERKQSPFNRSRPPSATASISISQKRLRPTDPVSQLLDIVHKIVYISCIPSNTNNNKYRRLIDRYRLFLFSKGSSQNLKSELSKLSNHLSDCIEFDSGIGRQGIGIQSLTNSSRSASTSSLNLKAVDLTIPNSNGDITYEQMMTYIEQYLQETDYYKDTTMPMLSNEFLPPAVQRNQRPPTGKK</sequence>
<comment type="caution">
    <text evidence="6">Lacks conserved residue(s) required for the propagation of feature annotation.</text>
</comment>
<keyword evidence="2 9" id="KW-0812">Transmembrane</keyword>
<evidence type="ECO:0000256" key="2">
    <source>
        <dbReference type="ARBA" id="ARBA00022692"/>
    </source>
</evidence>
<evidence type="ECO:0000256" key="6">
    <source>
        <dbReference type="PROSITE-ProRule" id="PRU00076"/>
    </source>
</evidence>
<dbReference type="Gene3D" id="1.20.1070.10">
    <property type="entry name" value="Rhodopsin 7-helix transmembrane proteins"/>
    <property type="match status" value="1"/>
</dbReference>
<dbReference type="SUPFAM" id="SSF57196">
    <property type="entry name" value="EGF/Laminin"/>
    <property type="match status" value="1"/>
</dbReference>
<dbReference type="InterPro" id="IPR002172">
    <property type="entry name" value="LDrepeatLR_classA_rpt"/>
</dbReference>
<evidence type="ECO:0000313" key="13">
    <source>
        <dbReference type="EMBL" id="CAF1216519.1"/>
    </source>
</evidence>
<dbReference type="PANTHER" id="PTHR24044">
    <property type="entry name" value="NOTCH LIGAND FAMILY MEMBER"/>
    <property type="match status" value="1"/>
</dbReference>
<feature type="transmembrane region" description="Helical" evidence="9">
    <location>
        <begin position="1334"/>
        <end position="1355"/>
    </location>
</feature>
<dbReference type="SUPFAM" id="SSF57424">
    <property type="entry name" value="LDL receptor-like module"/>
    <property type="match status" value="1"/>
</dbReference>
<reference evidence="13" key="1">
    <citation type="submission" date="2021-02" db="EMBL/GenBank/DDBJ databases">
        <authorList>
            <person name="Nowell W R."/>
        </authorList>
    </citation>
    <scope>NUCLEOTIDE SEQUENCE</scope>
</reference>
<dbReference type="SMART" id="SM00181">
    <property type="entry name" value="EGF"/>
    <property type="match status" value="4"/>
</dbReference>
<feature type="transmembrane region" description="Helical" evidence="9">
    <location>
        <begin position="1250"/>
        <end position="1273"/>
    </location>
</feature>
<evidence type="ECO:0000256" key="5">
    <source>
        <dbReference type="ARBA" id="ARBA00023157"/>
    </source>
</evidence>
<dbReference type="PANTHER" id="PTHR24044:SF420">
    <property type="entry name" value="DELTA AND NOTCH-LIKE EPIDERMAL GROWTH FACTOR-RELATED RECEPTOR ISOFORM X1"/>
    <property type="match status" value="1"/>
</dbReference>
<dbReference type="InterPro" id="IPR036055">
    <property type="entry name" value="LDL_receptor-like_sf"/>
</dbReference>
<dbReference type="EMBL" id="CAJNOI010000341">
    <property type="protein sequence ID" value="CAF1249593.1"/>
    <property type="molecule type" value="Genomic_DNA"/>
</dbReference>
<dbReference type="InterPro" id="IPR017452">
    <property type="entry name" value="GPCR_Rhodpsn_7TM"/>
</dbReference>